<keyword evidence="2" id="KW-1185">Reference proteome</keyword>
<dbReference type="RefSeq" id="WP_344431779.1">
    <property type="nucleotide sequence ID" value="NZ_BAAANN010000069.1"/>
</dbReference>
<evidence type="ECO:0000313" key="1">
    <source>
        <dbReference type="EMBL" id="GAA1993038.1"/>
    </source>
</evidence>
<evidence type="ECO:0008006" key="3">
    <source>
        <dbReference type="Google" id="ProtNLM"/>
    </source>
</evidence>
<accession>A0ABP5E7U3</accession>
<organism evidence="1 2">
    <name type="scientific">Amycolatopsis minnesotensis</name>
    <dbReference type="NCBI Taxonomy" id="337894"/>
    <lineage>
        <taxon>Bacteria</taxon>
        <taxon>Bacillati</taxon>
        <taxon>Actinomycetota</taxon>
        <taxon>Actinomycetes</taxon>
        <taxon>Pseudonocardiales</taxon>
        <taxon>Pseudonocardiaceae</taxon>
        <taxon>Amycolatopsis</taxon>
    </lineage>
</organism>
<gene>
    <name evidence="1" type="ORF">GCM10009754_85200</name>
</gene>
<evidence type="ECO:0000313" key="2">
    <source>
        <dbReference type="Proteomes" id="UP001501116"/>
    </source>
</evidence>
<proteinExistence type="predicted"/>
<comment type="caution">
    <text evidence="1">The sequence shown here is derived from an EMBL/GenBank/DDBJ whole genome shotgun (WGS) entry which is preliminary data.</text>
</comment>
<dbReference type="EMBL" id="BAAANN010000069">
    <property type="protein sequence ID" value="GAA1993038.1"/>
    <property type="molecule type" value="Genomic_DNA"/>
</dbReference>
<sequence>MTAASIELPAADLAAIDAIDAAADTVAGTRYDAKNREFVNG</sequence>
<reference evidence="2" key="1">
    <citation type="journal article" date="2019" name="Int. J. Syst. Evol. Microbiol.">
        <title>The Global Catalogue of Microorganisms (GCM) 10K type strain sequencing project: providing services to taxonomists for standard genome sequencing and annotation.</title>
        <authorList>
            <consortium name="The Broad Institute Genomics Platform"/>
            <consortium name="The Broad Institute Genome Sequencing Center for Infectious Disease"/>
            <person name="Wu L."/>
            <person name="Ma J."/>
        </authorList>
    </citation>
    <scope>NUCLEOTIDE SEQUENCE [LARGE SCALE GENOMIC DNA]</scope>
    <source>
        <strain evidence="2">JCM 14545</strain>
    </source>
</reference>
<protein>
    <recommendedName>
        <fullName evidence="3">FXSXX-COOH protein</fullName>
    </recommendedName>
</protein>
<name>A0ABP5E7U3_9PSEU</name>
<dbReference type="Proteomes" id="UP001501116">
    <property type="component" value="Unassembled WGS sequence"/>
</dbReference>